<accession>A0A323US81</accession>
<dbReference type="Gene3D" id="2.40.50.100">
    <property type="match status" value="1"/>
</dbReference>
<evidence type="ECO:0000256" key="4">
    <source>
        <dbReference type="PIRSR" id="PIRSR617453-50"/>
    </source>
</evidence>
<evidence type="ECO:0000256" key="1">
    <source>
        <dbReference type="ARBA" id="ARBA00009249"/>
    </source>
</evidence>
<sequence length="127" mass="13233">MSNTPADLKYTKSHEWIRVEADGSLTVGVTDHAQEALGDVVFLELPEAGRQLAAGEACAVIESVKAASDIYAPVAGEVIAANQDAVDAPESVNTDAYAAWLFKIKPANAADVSSLLDAAGYEAEIAQ</sequence>
<organism evidence="6 7">
    <name type="scientific">Parazoarcus communis SWub3 = DSM 12120</name>
    <dbReference type="NCBI Taxonomy" id="1121029"/>
    <lineage>
        <taxon>Bacteria</taxon>
        <taxon>Pseudomonadati</taxon>
        <taxon>Pseudomonadota</taxon>
        <taxon>Betaproteobacteria</taxon>
        <taxon>Rhodocyclales</taxon>
        <taxon>Zoogloeaceae</taxon>
        <taxon>Parazoarcus</taxon>
    </lineage>
</organism>
<dbReference type="NCBIfam" id="NF002270">
    <property type="entry name" value="PRK01202.1"/>
    <property type="match status" value="1"/>
</dbReference>
<feature type="domain" description="Lipoyl-binding" evidence="5">
    <location>
        <begin position="24"/>
        <end position="105"/>
    </location>
</feature>
<dbReference type="InterPro" id="IPR011053">
    <property type="entry name" value="Single_hybrid_motif"/>
</dbReference>
<evidence type="ECO:0000256" key="2">
    <source>
        <dbReference type="ARBA" id="ARBA00022823"/>
    </source>
</evidence>
<evidence type="ECO:0000256" key="3">
    <source>
        <dbReference type="HAMAP-Rule" id="MF_00272"/>
    </source>
</evidence>
<comment type="function">
    <text evidence="3">The glycine cleavage system catalyzes the degradation of glycine. The H protein shuttles the methylamine group of glycine from the P protein to the T protein.</text>
</comment>
<dbReference type="NCBIfam" id="TIGR00527">
    <property type="entry name" value="gcvH"/>
    <property type="match status" value="1"/>
</dbReference>
<dbReference type="GO" id="GO:0005829">
    <property type="term" value="C:cytosol"/>
    <property type="evidence" value="ECO:0007669"/>
    <property type="project" value="TreeGrafter"/>
</dbReference>
<dbReference type="SUPFAM" id="SSF51230">
    <property type="entry name" value="Single hybrid motif"/>
    <property type="match status" value="1"/>
</dbReference>
<reference evidence="6 7" key="1">
    <citation type="submission" date="2018-06" db="EMBL/GenBank/DDBJ databases">
        <title>Azoarcus communis strain SWub3 genome.</title>
        <authorList>
            <person name="Zorraquino Salvo V."/>
            <person name="Toubiana D."/>
            <person name="Blumwald E."/>
        </authorList>
    </citation>
    <scope>NUCLEOTIDE SEQUENCE [LARGE SCALE GENOMIC DNA]</scope>
    <source>
        <strain evidence="6 7">SWub3</strain>
    </source>
</reference>
<dbReference type="GO" id="GO:0019464">
    <property type="term" value="P:glycine decarboxylation via glycine cleavage system"/>
    <property type="evidence" value="ECO:0007669"/>
    <property type="project" value="UniProtKB-UniRule"/>
</dbReference>
<evidence type="ECO:0000313" key="7">
    <source>
        <dbReference type="Proteomes" id="UP000248259"/>
    </source>
</evidence>
<name>A0A323US81_9RHOO</name>
<feature type="modified residue" description="N6-lipoyllysine" evidence="3 4">
    <location>
        <position position="65"/>
    </location>
</feature>
<gene>
    <name evidence="3 6" type="primary">gcvH</name>
    <name evidence="6" type="ORF">DNK49_16770</name>
</gene>
<dbReference type="PROSITE" id="PS00189">
    <property type="entry name" value="LIPOYL"/>
    <property type="match status" value="1"/>
</dbReference>
<dbReference type="GO" id="GO:0009249">
    <property type="term" value="P:protein lipoylation"/>
    <property type="evidence" value="ECO:0007669"/>
    <property type="project" value="TreeGrafter"/>
</dbReference>
<evidence type="ECO:0000313" key="6">
    <source>
        <dbReference type="EMBL" id="PZA15394.1"/>
    </source>
</evidence>
<dbReference type="InterPro" id="IPR000089">
    <property type="entry name" value="Biotin_lipoyl"/>
</dbReference>
<dbReference type="HAMAP" id="MF_00272">
    <property type="entry name" value="GcvH"/>
    <property type="match status" value="1"/>
</dbReference>
<keyword evidence="2 3" id="KW-0450">Lipoyl</keyword>
<dbReference type="RefSeq" id="WP_110527055.1">
    <property type="nucleotide sequence ID" value="NZ_QKOE01000014.1"/>
</dbReference>
<dbReference type="PROSITE" id="PS50968">
    <property type="entry name" value="BIOTINYL_LIPOYL"/>
    <property type="match status" value="1"/>
</dbReference>
<protein>
    <recommendedName>
        <fullName evidence="3">Glycine cleavage system H protein</fullName>
    </recommendedName>
</protein>
<dbReference type="PANTHER" id="PTHR11715">
    <property type="entry name" value="GLYCINE CLEAVAGE SYSTEM H PROTEIN"/>
    <property type="match status" value="1"/>
</dbReference>
<comment type="subunit">
    <text evidence="3">The glycine cleavage system is composed of four proteins: P, T, L and H.</text>
</comment>
<dbReference type="Pfam" id="PF01597">
    <property type="entry name" value="GCV_H"/>
    <property type="match status" value="1"/>
</dbReference>
<dbReference type="InterPro" id="IPR003016">
    <property type="entry name" value="2-oxoA_DH_lipoyl-BS"/>
</dbReference>
<evidence type="ECO:0000259" key="5">
    <source>
        <dbReference type="PROSITE" id="PS50968"/>
    </source>
</evidence>
<dbReference type="AlphaFoldDB" id="A0A323US81"/>
<dbReference type="OrthoDB" id="9796712at2"/>
<dbReference type="InterPro" id="IPR033753">
    <property type="entry name" value="GCV_H/Fam206"/>
</dbReference>
<proteinExistence type="inferred from homology"/>
<dbReference type="PANTHER" id="PTHR11715:SF3">
    <property type="entry name" value="GLYCINE CLEAVAGE SYSTEM H PROTEIN-RELATED"/>
    <property type="match status" value="1"/>
</dbReference>
<dbReference type="GO" id="GO:0005960">
    <property type="term" value="C:glycine cleavage complex"/>
    <property type="evidence" value="ECO:0007669"/>
    <property type="project" value="InterPro"/>
</dbReference>
<dbReference type="EMBL" id="QKOE01000014">
    <property type="protein sequence ID" value="PZA15394.1"/>
    <property type="molecule type" value="Genomic_DNA"/>
</dbReference>
<comment type="caution">
    <text evidence="6">The sequence shown here is derived from an EMBL/GenBank/DDBJ whole genome shotgun (WGS) entry which is preliminary data.</text>
</comment>
<dbReference type="Proteomes" id="UP000248259">
    <property type="component" value="Unassembled WGS sequence"/>
</dbReference>
<dbReference type="InterPro" id="IPR017453">
    <property type="entry name" value="GCV_H_sub"/>
</dbReference>
<keyword evidence="7" id="KW-1185">Reference proteome</keyword>
<comment type="cofactor">
    <cofactor evidence="3">
        <name>(R)-lipoate</name>
        <dbReference type="ChEBI" id="CHEBI:83088"/>
    </cofactor>
    <text evidence="3">Binds 1 lipoyl cofactor covalently.</text>
</comment>
<comment type="similarity">
    <text evidence="1 3">Belongs to the GcvH family.</text>
</comment>
<dbReference type="InterPro" id="IPR002930">
    <property type="entry name" value="GCV_H"/>
</dbReference>
<dbReference type="CDD" id="cd06848">
    <property type="entry name" value="GCS_H"/>
    <property type="match status" value="1"/>
</dbReference>